<gene>
    <name evidence="1" type="ORF">TorRG33x02_232360</name>
</gene>
<dbReference type="AlphaFoldDB" id="A0A2P5E644"/>
<dbReference type="OrthoDB" id="441444at2759"/>
<proteinExistence type="predicted"/>
<accession>A0A2P5E644</accession>
<dbReference type="EMBL" id="JXTC01000227">
    <property type="protein sequence ID" value="PON81006.1"/>
    <property type="molecule type" value="Genomic_DNA"/>
</dbReference>
<comment type="caution">
    <text evidence="1">The sequence shown here is derived from an EMBL/GenBank/DDBJ whole genome shotgun (WGS) entry which is preliminary data.</text>
</comment>
<evidence type="ECO:0000313" key="1">
    <source>
        <dbReference type="EMBL" id="PON81006.1"/>
    </source>
</evidence>
<name>A0A2P5E644_TREOI</name>
<dbReference type="Proteomes" id="UP000237000">
    <property type="component" value="Unassembled WGS sequence"/>
</dbReference>
<dbReference type="STRING" id="63057.A0A2P5E644"/>
<sequence>MSHSAFKNSLRLKPLNSPWWTVVIGGTDALPTSVFVREMKEKKGTDSSNTMKTQFVKMYSFGELGEKLRKLKPEVK</sequence>
<protein>
    <submittedName>
        <fullName evidence="1">Uncharacterized protein</fullName>
    </submittedName>
</protein>
<keyword evidence="2" id="KW-1185">Reference proteome</keyword>
<reference evidence="2" key="1">
    <citation type="submission" date="2016-06" db="EMBL/GenBank/DDBJ databases">
        <title>Parallel loss of symbiosis genes in relatives of nitrogen-fixing non-legume Parasponia.</title>
        <authorList>
            <person name="Van Velzen R."/>
            <person name="Holmer R."/>
            <person name="Bu F."/>
            <person name="Rutten L."/>
            <person name="Van Zeijl A."/>
            <person name="Liu W."/>
            <person name="Santuari L."/>
            <person name="Cao Q."/>
            <person name="Sharma T."/>
            <person name="Shen D."/>
            <person name="Roswanjaya Y."/>
            <person name="Wardhani T."/>
            <person name="Kalhor M.S."/>
            <person name="Jansen J."/>
            <person name="Van den Hoogen J."/>
            <person name="Gungor B."/>
            <person name="Hartog M."/>
            <person name="Hontelez J."/>
            <person name="Verver J."/>
            <person name="Yang W.-C."/>
            <person name="Schijlen E."/>
            <person name="Repin R."/>
            <person name="Schilthuizen M."/>
            <person name="Schranz E."/>
            <person name="Heidstra R."/>
            <person name="Miyata K."/>
            <person name="Fedorova E."/>
            <person name="Kohlen W."/>
            <person name="Bisseling T."/>
            <person name="Smit S."/>
            <person name="Geurts R."/>
        </authorList>
    </citation>
    <scope>NUCLEOTIDE SEQUENCE [LARGE SCALE GENOMIC DNA]</scope>
    <source>
        <strain evidence="2">cv. RG33-2</strain>
    </source>
</reference>
<organism evidence="1 2">
    <name type="scientific">Trema orientale</name>
    <name type="common">Charcoal tree</name>
    <name type="synonym">Celtis orientalis</name>
    <dbReference type="NCBI Taxonomy" id="63057"/>
    <lineage>
        <taxon>Eukaryota</taxon>
        <taxon>Viridiplantae</taxon>
        <taxon>Streptophyta</taxon>
        <taxon>Embryophyta</taxon>
        <taxon>Tracheophyta</taxon>
        <taxon>Spermatophyta</taxon>
        <taxon>Magnoliopsida</taxon>
        <taxon>eudicotyledons</taxon>
        <taxon>Gunneridae</taxon>
        <taxon>Pentapetalae</taxon>
        <taxon>rosids</taxon>
        <taxon>fabids</taxon>
        <taxon>Rosales</taxon>
        <taxon>Cannabaceae</taxon>
        <taxon>Trema</taxon>
    </lineage>
</organism>
<dbReference type="InParanoid" id="A0A2P5E644"/>
<evidence type="ECO:0000313" key="2">
    <source>
        <dbReference type="Proteomes" id="UP000237000"/>
    </source>
</evidence>